<dbReference type="EMBL" id="KB456263">
    <property type="protein sequence ID" value="EMF13918.1"/>
    <property type="molecule type" value="Genomic_DNA"/>
</dbReference>
<gene>
    <name evidence="2" type="ORF">SEPMUDRAFT_163498</name>
</gene>
<dbReference type="GeneID" id="27905197"/>
<dbReference type="RefSeq" id="XP_016762039.1">
    <property type="nucleotide sequence ID" value="XM_016908060.1"/>
</dbReference>
<dbReference type="Gene3D" id="1.10.510.10">
    <property type="entry name" value="Transferase(Phosphotransferase) domain 1"/>
    <property type="match status" value="1"/>
</dbReference>
<proteinExistence type="predicted"/>
<protein>
    <recommendedName>
        <fullName evidence="1">Protein kinase domain-containing protein</fullName>
    </recommendedName>
</protein>
<evidence type="ECO:0000313" key="2">
    <source>
        <dbReference type="EMBL" id="EMF13918.1"/>
    </source>
</evidence>
<dbReference type="eggNOG" id="KOG1027">
    <property type="taxonomic scope" value="Eukaryota"/>
</dbReference>
<name>M3CJF8_SPHMS</name>
<dbReference type="SUPFAM" id="SSF56112">
    <property type="entry name" value="Protein kinase-like (PK-like)"/>
    <property type="match status" value="1"/>
</dbReference>
<organism evidence="2 3">
    <name type="scientific">Sphaerulina musiva (strain SO2202)</name>
    <name type="common">Poplar stem canker fungus</name>
    <name type="synonym">Septoria musiva</name>
    <dbReference type="NCBI Taxonomy" id="692275"/>
    <lineage>
        <taxon>Eukaryota</taxon>
        <taxon>Fungi</taxon>
        <taxon>Dikarya</taxon>
        <taxon>Ascomycota</taxon>
        <taxon>Pezizomycotina</taxon>
        <taxon>Dothideomycetes</taxon>
        <taxon>Dothideomycetidae</taxon>
        <taxon>Mycosphaerellales</taxon>
        <taxon>Mycosphaerellaceae</taxon>
        <taxon>Sphaerulina</taxon>
    </lineage>
</organism>
<dbReference type="InterPro" id="IPR011009">
    <property type="entry name" value="Kinase-like_dom_sf"/>
</dbReference>
<feature type="domain" description="Protein kinase" evidence="1">
    <location>
        <begin position="44"/>
        <end position="303"/>
    </location>
</feature>
<dbReference type="GO" id="GO:0004672">
    <property type="term" value="F:protein kinase activity"/>
    <property type="evidence" value="ECO:0007669"/>
    <property type="project" value="InterPro"/>
</dbReference>
<evidence type="ECO:0000259" key="1">
    <source>
        <dbReference type="PROSITE" id="PS50011"/>
    </source>
</evidence>
<dbReference type="Pfam" id="PF00069">
    <property type="entry name" value="Pkinase"/>
    <property type="match status" value="1"/>
</dbReference>
<keyword evidence="3" id="KW-1185">Reference proteome</keyword>
<dbReference type="PROSITE" id="PS50011">
    <property type="entry name" value="PROTEIN_KINASE_DOM"/>
    <property type="match status" value="1"/>
</dbReference>
<reference evidence="2 3" key="1">
    <citation type="journal article" date="2012" name="PLoS Pathog.">
        <title>Diverse lifestyles and strategies of plant pathogenesis encoded in the genomes of eighteen Dothideomycetes fungi.</title>
        <authorList>
            <person name="Ohm R.A."/>
            <person name="Feau N."/>
            <person name="Henrissat B."/>
            <person name="Schoch C.L."/>
            <person name="Horwitz B.A."/>
            <person name="Barry K.W."/>
            <person name="Condon B.J."/>
            <person name="Copeland A.C."/>
            <person name="Dhillon B."/>
            <person name="Glaser F."/>
            <person name="Hesse C.N."/>
            <person name="Kosti I."/>
            <person name="LaButti K."/>
            <person name="Lindquist E.A."/>
            <person name="Lucas S."/>
            <person name="Salamov A.A."/>
            <person name="Bradshaw R.E."/>
            <person name="Ciuffetti L."/>
            <person name="Hamelin R.C."/>
            <person name="Kema G.H.J."/>
            <person name="Lawrence C."/>
            <person name="Scott J.A."/>
            <person name="Spatafora J.W."/>
            <person name="Turgeon B.G."/>
            <person name="de Wit P.J.G.M."/>
            <person name="Zhong S."/>
            <person name="Goodwin S.B."/>
            <person name="Grigoriev I.V."/>
        </authorList>
    </citation>
    <scope>NUCLEOTIDE SEQUENCE [LARGE SCALE GENOMIC DNA]</scope>
    <source>
        <strain evidence="2 3">SO2202</strain>
    </source>
</reference>
<dbReference type="AlphaFoldDB" id="M3CJF8"/>
<dbReference type="OMA" id="CQPFGKR"/>
<dbReference type="Proteomes" id="UP000016931">
    <property type="component" value="Unassembled WGS sequence"/>
</dbReference>
<dbReference type="OrthoDB" id="4062651at2759"/>
<evidence type="ECO:0000313" key="3">
    <source>
        <dbReference type="Proteomes" id="UP000016931"/>
    </source>
</evidence>
<accession>M3CJF8</accession>
<dbReference type="GO" id="GO:0005524">
    <property type="term" value="F:ATP binding"/>
    <property type="evidence" value="ECO:0007669"/>
    <property type="project" value="InterPro"/>
</dbReference>
<dbReference type="HOGENOM" id="CLU_062257_2_0_1"/>
<sequence>MLPVLPETQYDASRRRPEITSKADLTDLCEIEDIQTGVVTSSTFSFVDASDHVWFGQVPNVRKYDLTVEDLRNNLLEIPDETVYPKVVPGLTLLPDDVQKENLYIKRPKLLCLDSPEETQLLPRMLLEEAFTLEYLKSSENKYLVHYHGCLSRRGRIVGIALEKYEQILQYRFEDDPREFDIAACVNGIRDGIAHLHSLGYAHNDLNPMNIALDKFDQPVVLDFGSCRKFGEQLLSGGTPGWIDEDYSISACQHDESALKKIELWLQQNNSTRTTAVYRANREENGTVPIAAAAASDAKDIIV</sequence>
<dbReference type="InterPro" id="IPR000719">
    <property type="entry name" value="Prot_kinase_dom"/>
</dbReference>